<accession>X1HD97</accession>
<gene>
    <name evidence="1" type="ORF">S03H2_46985</name>
</gene>
<reference evidence="1" key="1">
    <citation type="journal article" date="2014" name="Front. Microbiol.">
        <title>High frequency of phylogenetically diverse reductive dehalogenase-homologous genes in deep subseafloor sedimentary metagenomes.</title>
        <authorList>
            <person name="Kawai M."/>
            <person name="Futagami T."/>
            <person name="Toyoda A."/>
            <person name="Takaki Y."/>
            <person name="Nishi S."/>
            <person name="Hori S."/>
            <person name="Arai W."/>
            <person name="Tsubouchi T."/>
            <person name="Morono Y."/>
            <person name="Uchiyama I."/>
            <person name="Ito T."/>
            <person name="Fujiyama A."/>
            <person name="Inagaki F."/>
            <person name="Takami H."/>
        </authorList>
    </citation>
    <scope>NUCLEOTIDE SEQUENCE</scope>
    <source>
        <strain evidence="1">Expedition CK06-06</strain>
    </source>
</reference>
<proteinExistence type="predicted"/>
<comment type="caution">
    <text evidence="1">The sequence shown here is derived from an EMBL/GenBank/DDBJ whole genome shotgun (WGS) entry which is preliminary data.</text>
</comment>
<feature type="non-terminal residue" evidence="1">
    <location>
        <position position="174"/>
    </location>
</feature>
<dbReference type="EMBL" id="BARU01029544">
    <property type="protein sequence ID" value="GAH68156.1"/>
    <property type="molecule type" value="Genomic_DNA"/>
</dbReference>
<organism evidence="1">
    <name type="scientific">marine sediment metagenome</name>
    <dbReference type="NCBI Taxonomy" id="412755"/>
    <lineage>
        <taxon>unclassified sequences</taxon>
        <taxon>metagenomes</taxon>
        <taxon>ecological metagenomes</taxon>
    </lineage>
</organism>
<dbReference type="AlphaFoldDB" id="X1HD97"/>
<protein>
    <submittedName>
        <fullName evidence="1">Uncharacterized protein</fullName>
    </submittedName>
</protein>
<sequence length="174" mass="19677">MPEMAIELRQLEAIRYPPELIPGADLVSPGATTQAEVLNINHIPAGLIAKLHNVAATLNASAQLRIKVDDQYKQIEAGALYTMSWRHIPTLINLIATKSLRYHVYAHAALTDYTTWYGVWGWKQTVADKLLLGLPLTPDERALDELLDIKSTVERGTLPPRLERQLLYEYYPIY</sequence>
<evidence type="ECO:0000313" key="1">
    <source>
        <dbReference type="EMBL" id="GAH68156.1"/>
    </source>
</evidence>
<name>X1HD97_9ZZZZ</name>